<gene>
    <name evidence="4" type="ORF">DES32_0187</name>
</gene>
<name>A0A3D9Z1B3_9HYPH</name>
<dbReference type="PANTHER" id="PTHR45138:SF24">
    <property type="entry name" value="DIGUANYLATE CYCLASE DGCC-RELATED"/>
    <property type="match status" value="1"/>
</dbReference>
<keyword evidence="2" id="KW-0812">Transmembrane</keyword>
<keyword evidence="5" id="KW-1185">Reference proteome</keyword>
<dbReference type="InterPro" id="IPR000160">
    <property type="entry name" value="GGDEF_dom"/>
</dbReference>
<keyword evidence="2" id="KW-0472">Membrane</keyword>
<dbReference type="Proteomes" id="UP000256900">
    <property type="component" value="Unassembled WGS sequence"/>
</dbReference>
<dbReference type="Gene3D" id="3.30.70.270">
    <property type="match status" value="1"/>
</dbReference>
<evidence type="ECO:0000256" key="2">
    <source>
        <dbReference type="SAM" id="Phobius"/>
    </source>
</evidence>
<dbReference type="SUPFAM" id="SSF55073">
    <property type="entry name" value="Nucleotide cyclase"/>
    <property type="match status" value="1"/>
</dbReference>
<accession>A0A3D9Z1B3</accession>
<dbReference type="EC" id="2.7.7.65" evidence="1"/>
<dbReference type="FunFam" id="3.30.70.270:FF:000001">
    <property type="entry name" value="Diguanylate cyclase domain protein"/>
    <property type="match status" value="1"/>
</dbReference>
<keyword evidence="2" id="KW-1133">Transmembrane helix</keyword>
<dbReference type="EMBL" id="QUMO01000001">
    <property type="protein sequence ID" value="REF88974.1"/>
    <property type="molecule type" value="Genomic_DNA"/>
</dbReference>
<organism evidence="4 5">
    <name type="scientific">Methylovirgula ligni</name>
    <dbReference type="NCBI Taxonomy" id="569860"/>
    <lineage>
        <taxon>Bacteria</taxon>
        <taxon>Pseudomonadati</taxon>
        <taxon>Pseudomonadota</taxon>
        <taxon>Alphaproteobacteria</taxon>
        <taxon>Hyphomicrobiales</taxon>
        <taxon>Beijerinckiaceae</taxon>
        <taxon>Methylovirgula</taxon>
    </lineage>
</organism>
<dbReference type="AlphaFoldDB" id="A0A3D9Z1B3"/>
<feature type="transmembrane region" description="Helical" evidence="2">
    <location>
        <begin position="106"/>
        <end position="126"/>
    </location>
</feature>
<evidence type="ECO:0000313" key="4">
    <source>
        <dbReference type="EMBL" id="REF88974.1"/>
    </source>
</evidence>
<reference evidence="4 5" key="1">
    <citation type="submission" date="2018-08" db="EMBL/GenBank/DDBJ databases">
        <title>Genomic Encyclopedia of Type Strains, Phase IV (KMG-IV): sequencing the most valuable type-strain genomes for metagenomic binning, comparative biology and taxonomic classification.</title>
        <authorList>
            <person name="Goeker M."/>
        </authorList>
    </citation>
    <scope>NUCLEOTIDE SEQUENCE [LARGE SCALE GENOMIC DNA]</scope>
    <source>
        <strain evidence="4 5">BW863</strain>
    </source>
</reference>
<evidence type="ECO:0000259" key="3">
    <source>
        <dbReference type="PROSITE" id="PS50887"/>
    </source>
</evidence>
<dbReference type="OrthoDB" id="9812260at2"/>
<evidence type="ECO:0000313" key="5">
    <source>
        <dbReference type="Proteomes" id="UP000256900"/>
    </source>
</evidence>
<dbReference type="InterPro" id="IPR050469">
    <property type="entry name" value="Diguanylate_Cyclase"/>
</dbReference>
<dbReference type="RefSeq" id="WP_115834808.1">
    <property type="nucleotide sequence ID" value="NZ_CP025086.1"/>
</dbReference>
<dbReference type="PROSITE" id="PS50887">
    <property type="entry name" value="GGDEF"/>
    <property type="match status" value="1"/>
</dbReference>
<comment type="caution">
    <text evidence="4">The sequence shown here is derived from an EMBL/GenBank/DDBJ whole genome shotgun (WGS) entry which is preliminary data.</text>
</comment>
<feature type="transmembrane region" description="Helical" evidence="2">
    <location>
        <begin position="201"/>
        <end position="222"/>
    </location>
</feature>
<feature type="transmembrane region" description="Helical" evidence="2">
    <location>
        <begin position="12"/>
        <end position="35"/>
    </location>
</feature>
<feature type="transmembrane region" description="Helical" evidence="2">
    <location>
        <begin position="132"/>
        <end position="151"/>
    </location>
</feature>
<dbReference type="InterPro" id="IPR029787">
    <property type="entry name" value="Nucleotide_cyclase"/>
</dbReference>
<dbReference type="GO" id="GO:1902201">
    <property type="term" value="P:negative regulation of bacterial-type flagellum-dependent cell motility"/>
    <property type="evidence" value="ECO:0007669"/>
    <property type="project" value="TreeGrafter"/>
</dbReference>
<dbReference type="GO" id="GO:0005886">
    <property type="term" value="C:plasma membrane"/>
    <property type="evidence" value="ECO:0007669"/>
    <property type="project" value="TreeGrafter"/>
</dbReference>
<dbReference type="PANTHER" id="PTHR45138">
    <property type="entry name" value="REGULATORY COMPONENTS OF SENSORY TRANSDUCTION SYSTEM"/>
    <property type="match status" value="1"/>
</dbReference>
<dbReference type="SMART" id="SM00267">
    <property type="entry name" value="GGDEF"/>
    <property type="match status" value="1"/>
</dbReference>
<sequence>MKLVSLFGSDETLINVPTIIGSSATLLGLIGILLFVFGIRNGQSRRYVWFCLPFLSGMFGAAALIDPAALPGKWGLWLGGWFILLAYGLGWQATRALYNRPFLPQYAILVPTLWILLSVGIFHPLHLMGLSAVTRAVLPALFTALAAFEFWRSKNENLPARAALFWIFAVYAAIGTLRIPLAPFLPMPLGATKTETWAVVAYNLGTATLALLASAFIIALLFERVSAKNYQLAISDSLTGAYNRRGYEEQMAAFGEEDETQSPFALLLFDIDHFKSINDRFGHELGDEVIILAARAAEKALRKGDQVFRIGGDEFACLLPHTGVHQALDAGERLRTTFATLAKQVGGISVNATISVGVAATESPEQTPEQIFEWADKALYEAKRSGRNQVIAAARQAAQKE</sequence>
<dbReference type="CDD" id="cd01949">
    <property type="entry name" value="GGDEF"/>
    <property type="match status" value="1"/>
</dbReference>
<feature type="domain" description="GGDEF" evidence="3">
    <location>
        <begin position="262"/>
        <end position="395"/>
    </location>
</feature>
<dbReference type="GO" id="GO:0052621">
    <property type="term" value="F:diguanylate cyclase activity"/>
    <property type="evidence" value="ECO:0007669"/>
    <property type="project" value="UniProtKB-EC"/>
</dbReference>
<feature type="transmembrane region" description="Helical" evidence="2">
    <location>
        <begin position="74"/>
        <end position="94"/>
    </location>
</feature>
<evidence type="ECO:0000256" key="1">
    <source>
        <dbReference type="ARBA" id="ARBA00012528"/>
    </source>
</evidence>
<protein>
    <recommendedName>
        <fullName evidence="1">diguanylate cyclase</fullName>
        <ecNumber evidence="1">2.7.7.65</ecNumber>
    </recommendedName>
</protein>
<proteinExistence type="predicted"/>
<dbReference type="Pfam" id="PF00990">
    <property type="entry name" value="GGDEF"/>
    <property type="match status" value="1"/>
</dbReference>
<dbReference type="GO" id="GO:0043709">
    <property type="term" value="P:cell adhesion involved in single-species biofilm formation"/>
    <property type="evidence" value="ECO:0007669"/>
    <property type="project" value="TreeGrafter"/>
</dbReference>
<feature type="transmembrane region" description="Helical" evidence="2">
    <location>
        <begin position="47"/>
        <end position="68"/>
    </location>
</feature>
<dbReference type="InterPro" id="IPR043128">
    <property type="entry name" value="Rev_trsase/Diguanyl_cyclase"/>
</dbReference>
<feature type="transmembrane region" description="Helical" evidence="2">
    <location>
        <begin position="163"/>
        <end position="181"/>
    </location>
</feature>
<dbReference type="NCBIfam" id="TIGR00254">
    <property type="entry name" value="GGDEF"/>
    <property type="match status" value="1"/>
</dbReference>